<evidence type="ECO:0000313" key="2">
    <source>
        <dbReference type="Proteomes" id="UP000814140"/>
    </source>
</evidence>
<reference evidence="1" key="1">
    <citation type="submission" date="2021-03" db="EMBL/GenBank/DDBJ databases">
        <authorList>
            <consortium name="DOE Joint Genome Institute"/>
            <person name="Ahrendt S."/>
            <person name="Looney B.P."/>
            <person name="Miyauchi S."/>
            <person name="Morin E."/>
            <person name="Drula E."/>
            <person name="Courty P.E."/>
            <person name="Chicoki N."/>
            <person name="Fauchery L."/>
            <person name="Kohler A."/>
            <person name="Kuo A."/>
            <person name="Labutti K."/>
            <person name="Pangilinan J."/>
            <person name="Lipzen A."/>
            <person name="Riley R."/>
            <person name="Andreopoulos W."/>
            <person name="He G."/>
            <person name="Johnson J."/>
            <person name="Barry K.W."/>
            <person name="Grigoriev I.V."/>
            <person name="Nagy L."/>
            <person name="Hibbett D."/>
            <person name="Henrissat B."/>
            <person name="Matheny P.B."/>
            <person name="Labbe J."/>
            <person name="Martin F."/>
        </authorList>
    </citation>
    <scope>NUCLEOTIDE SEQUENCE</scope>
    <source>
        <strain evidence="1">HHB10654</strain>
    </source>
</reference>
<protein>
    <submittedName>
        <fullName evidence="1">Uncharacterized protein</fullName>
    </submittedName>
</protein>
<evidence type="ECO:0000313" key="1">
    <source>
        <dbReference type="EMBL" id="KAI0066411.1"/>
    </source>
</evidence>
<gene>
    <name evidence="1" type="ORF">BV25DRAFT_1820341</name>
</gene>
<organism evidence="1 2">
    <name type="scientific">Artomyces pyxidatus</name>
    <dbReference type="NCBI Taxonomy" id="48021"/>
    <lineage>
        <taxon>Eukaryota</taxon>
        <taxon>Fungi</taxon>
        <taxon>Dikarya</taxon>
        <taxon>Basidiomycota</taxon>
        <taxon>Agaricomycotina</taxon>
        <taxon>Agaricomycetes</taxon>
        <taxon>Russulales</taxon>
        <taxon>Auriscalpiaceae</taxon>
        <taxon>Artomyces</taxon>
    </lineage>
</organism>
<dbReference type="Proteomes" id="UP000814140">
    <property type="component" value="Unassembled WGS sequence"/>
</dbReference>
<keyword evidence="2" id="KW-1185">Reference proteome</keyword>
<proteinExistence type="predicted"/>
<reference evidence="1" key="2">
    <citation type="journal article" date="2022" name="New Phytol.">
        <title>Evolutionary transition to the ectomycorrhizal habit in the genomes of a hyperdiverse lineage of mushroom-forming fungi.</title>
        <authorList>
            <person name="Looney B."/>
            <person name="Miyauchi S."/>
            <person name="Morin E."/>
            <person name="Drula E."/>
            <person name="Courty P.E."/>
            <person name="Kohler A."/>
            <person name="Kuo A."/>
            <person name="LaButti K."/>
            <person name="Pangilinan J."/>
            <person name="Lipzen A."/>
            <person name="Riley R."/>
            <person name="Andreopoulos W."/>
            <person name="He G."/>
            <person name="Johnson J."/>
            <person name="Nolan M."/>
            <person name="Tritt A."/>
            <person name="Barry K.W."/>
            <person name="Grigoriev I.V."/>
            <person name="Nagy L.G."/>
            <person name="Hibbett D."/>
            <person name="Henrissat B."/>
            <person name="Matheny P.B."/>
            <person name="Labbe J."/>
            <person name="Martin F.M."/>
        </authorList>
    </citation>
    <scope>NUCLEOTIDE SEQUENCE</scope>
    <source>
        <strain evidence="1">HHB10654</strain>
    </source>
</reference>
<accession>A0ACB8TDD6</accession>
<comment type="caution">
    <text evidence="1">The sequence shown here is derived from an EMBL/GenBank/DDBJ whole genome shotgun (WGS) entry which is preliminary data.</text>
</comment>
<name>A0ACB8TDD6_9AGAM</name>
<sequence length="261" mass="28203">MEDAGEGTTTLKALLIDRPPSPALAATIGTVLGEFWGRLHSWGTSNPALLEFFTRWTYARTICAYITYGRLVDTLTGQSALPALDDPPLGVPAAKLHAIRELCALRTAQMEAARQTFVQGDFWPGNLLVRLAPGGGALERIFVVDWEVARPGLAGVEVGQFCAELATVRRFHPPSGEAAARVLETFLASYFGGLAQLDHAETARVALGHFGAHLVAWTPRVPWDGVEKTRAAVMDGVDFLVESYSGKESLSEGGLIDRFLR</sequence>
<dbReference type="EMBL" id="MU277192">
    <property type="protein sequence ID" value="KAI0066411.1"/>
    <property type="molecule type" value="Genomic_DNA"/>
</dbReference>